<keyword evidence="1" id="KW-0732">Signal</keyword>
<keyword evidence="3" id="KW-1185">Reference proteome</keyword>
<dbReference type="AlphaFoldDB" id="A0A0P1E933"/>
<dbReference type="EMBL" id="CYPS01000067">
    <property type="protein sequence ID" value="CUH45627.1"/>
    <property type="molecule type" value="Genomic_DNA"/>
</dbReference>
<dbReference type="InterPro" id="IPR047111">
    <property type="entry name" value="YbaP-like"/>
</dbReference>
<evidence type="ECO:0000313" key="3">
    <source>
        <dbReference type="Proteomes" id="UP000050786"/>
    </source>
</evidence>
<gene>
    <name evidence="2" type="ORF">RUM4293_04544</name>
</gene>
<dbReference type="Proteomes" id="UP000050786">
    <property type="component" value="Unassembled WGS sequence"/>
</dbReference>
<dbReference type="CDD" id="cd14789">
    <property type="entry name" value="Tiki"/>
    <property type="match status" value="1"/>
</dbReference>
<feature type="chain" id="PRO_5006061334" evidence="1">
    <location>
        <begin position="19"/>
        <end position="326"/>
    </location>
</feature>
<feature type="signal peptide" evidence="1">
    <location>
        <begin position="1"/>
        <end position="18"/>
    </location>
</feature>
<dbReference type="PANTHER" id="PTHR40590">
    <property type="entry name" value="CYTOPLASMIC PROTEIN-RELATED"/>
    <property type="match status" value="1"/>
</dbReference>
<evidence type="ECO:0000313" key="2">
    <source>
        <dbReference type="EMBL" id="CUH45627.1"/>
    </source>
</evidence>
<proteinExistence type="predicted"/>
<dbReference type="Pfam" id="PF01963">
    <property type="entry name" value="TraB_PrgY_gumN"/>
    <property type="match status" value="1"/>
</dbReference>
<dbReference type="PANTHER" id="PTHR40590:SF1">
    <property type="entry name" value="CYTOPLASMIC PROTEIN"/>
    <property type="match status" value="1"/>
</dbReference>
<sequence>MRLFAPLLFLFLPAAVQAACEGNDLRPGLSPAVKSELQQAVADIPFPEGNHWIASKGDTTLHLVGTLHANDPRMDAVVERLTPALSDADAFYFEVTQEEMDAFEQNLAKDMSPVMITSGPSLIDLMSEEDWSALSDGLSERGIPGWMAAKMRPWFLSMMLGVPPCMMQDPSANHGMDARLDQLADELGIPKRSLELIADLMSMFDSHPIEKQVQSLVRMAGAMGGSEDQLATMANAYLEEKHVEIIQLARLQGLEDSGLSPEIFDEEWNDFEQKLLVERNSNWMQKILNIQDQTVVIAVGAGHLGGDYGLLNQLQQAGYTLTRAPF</sequence>
<evidence type="ECO:0000256" key="1">
    <source>
        <dbReference type="SAM" id="SignalP"/>
    </source>
</evidence>
<dbReference type="InterPro" id="IPR002816">
    <property type="entry name" value="TraB/PrgY/GumN_fam"/>
</dbReference>
<dbReference type="RefSeq" id="WP_058275725.1">
    <property type="nucleotide sequence ID" value="NZ_CYPS01000067.1"/>
</dbReference>
<organism evidence="2 3">
    <name type="scientific">Ruegeria atlantica</name>
    <dbReference type="NCBI Taxonomy" id="81569"/>
    <lineage>
        <taxon>Bacteria</taxon>
        <taxon>Pseudomonadati</taxon>
        <taxon>Pseudomonadota</taxon>
        <taxon>Alphaproteobacteria</taxon>
        <taxon>Rhodobacterales</taxon>
        <taxon>Roseobacteraceae</taxon>
        <taxon>Ruegeria</taxon>
    </lineage>
</organism>
<accession>A0A0P1E933</accession>
<name>A0A0P1E933_9RHOB</name>
<protein>
    <submittedName>
        <fullName evidence="2">TraB family protein</fullName>
    </submittedName>
</protein>
<reference evidence="3" key="1">
    <citation type="submission" date="2015-09" db="EMBL/GenBank/DDBJ databases">
        <authorList>
            <person name="Rodrigo-Torres L."/>
            <person name="Arahal D.R."/>
        </authorList>
    </citation>
    <scope>NUCLEOTIDE SEQUENCE [LARGE SCALE GENOMIC DNA]</scope>
    <source>
        <strain evidence="3">CECT 4293</strain>
    </source>
</reference>